<dbReference type="GO" id="GO:0005819">
    <property type="term" value="C:spindle"/>
    <property type="evidence" value="ECO:0007669"/>
    <property type="project" value="TreeGrafter"/>
</dbReference>
<feature type="transmembrane region" description="Helical" evidence="6">
    <location>
        <begin position="337"/>
        <end position="355"/>
    </location>
</feature>
<keyword evidence="5" id="KW-0963">Cytoplasm</keyword>
<keyword evidence="4" id="KW-0175">Coiled coil</keyword>
<keyword evidence="3" id="KW-0493">Microtubule</keyword>
<dbReference type="AlphaFoldDB" id="A0A8S9J3L0"/>
<dbReference type="GO" id="GO:0005874">
    <property type="term" value="C:microtubule"/>
    <property type="evidence" value="ECO:0007669"/>
    <property type="project" value="UniProtKB-KW"/>
</dbReference>
<keyword evidence="6" id="KW-0812">Transmembrane</keyword>
<organism evidence="8">
    <name type="scientific">Brassica cretica</name>
    <name type="common">Mustard</name>
    <dbReference type="NCBI Taxonomy" id="69181"/>
    <lineage>
        <taxon>Eukaryota</taxon>
        <taxon>Viridiplantae</taxon>
        <taxon>Streptophyta</taxon>
        <taxon>Embryophyta</taxon>
        <taxon>Tracheophyta</taxon>
        <taxon>Spermatophyta</taxon>
        <taxon>Magnoliopsida</taxon>
        <taxon>eudicotyledons</taxon>
        <taxon>Gunneridae</taxon>
        <taxon>Pentapetalae</taxon>
        <taxon>rosids</taxon>
        <taxon>malvids</taxon>
        <taxon>Brassicales</taxon>
        <taxon>Brassicaceae</taxon>
        <taxon>Brassiceae</taxon>
        <taxon>Brassica</taxon>
    </lineage>
</organism>
<evidence type="ECO:0000313" key="8">
    <source>
        <dbReference type="EMBL" id="KAF2576213.1"/>
    </source>
</evidence>
<evidence type="ECO:0000256" key="4">
    <source>
        <dbReference type="ARBA" id="ARBA00023054"/>
    </source>
</evidence>
<feature type="transmembrane region" description="Helical" evidence="6">
    <location>
        <begin position="246"/>
        <end position="265"/>
    </location>
</feature>
<dbReference type="PANTHER" id="PTHR19321">
    <property type="entry name" value="PROTEIN REGULATOR OF CYTOKINESIS 1 PRC1-RELATED"/>
    <property type="match status" value="1"/>
</dbReference>
<gene>
    <name evidence="8" type="ORF">F2Q70_00000517</name>
</gene>
<dbReference type="PANTHER" id="PTHR19321:SF4">
    <property type="entry name" value="65-KDA MICROTUBULE-ASSOCIATED PROTEIN 5"/>
    <property type="match status" value="1"/>
</dbReference>
<dbReference type="InterPro" id="IPR025422">
    <property type="entry name" value="TGA_domain"/>
</dbReference>
<evidence type="ECO:0000259" key="7">
    <source>
        <dbReference type="PROSITE" id="PS51806"/>
    </source>
</evidence>
<dbReference type="GO" id="GO:0000226">
    <property type="term" value="P:microtubule cytoskeleton organization"/>
    <property type="evidence" value="ECO:0007669"/>
    <property type="project" value="InterPro"/>
</dbReference>
<keyword evidence="6" id="KW-1133">Transmembrane helix</keyword>
<evidence type="ECO:0000256" key="3">
    <source>
        <dbReference type="ARBA" id="ARBA00022701"/>
    </source>
</evidence>
<keyword evidence="6" id="KW-0472">Membrane</keyword>
<dbReference type="GO" id="GO:0043565">
    <property type="term" value="F:sequence-specific DNA binding"/>
    <property type="evidence" value="ECO:0007669"/>
    <property type="project" value="InterPro"/>
</dbReference>
<dbReference type="GO" id="GO:0005737">
    <property type="term" value="C:cytoplasm"/>
    <property type="evidence" value="ECO:0007669"/>
    <property type="project" value="TreeGrafter"/>
</dbReference>
<evidence type="ECO:0000256" key="5">
    <source>
        <dbReference type="ARBA" id="ARBA00023212"/>
    </source>
</evidence>
<accession>A0A8S9J3L0</accession>
<keyword evidence="5" id="KW-0206">Cytoskeleton</keyword>
<evidence type="ECO:0000256" key="1">
    <source>
        <dbReference type="ARBA" id="ARBA00004245"/>
    </source>
</evidence>
<proteinExistence type="inferred from homology"/>
<feature type="transmembrane region" description="Helical" evidence="6">
    <location>
        <begin position="309"/>
        <end position="330"/>
    </location>
</feature>
<dbReference type="GO" id="GO:0008017">
    <property type="term" value="F:microtubule binding"/>
    <property type="evidence" value="ECO:0007669"/>
    <property type="project" value="InterPro"/>
</dbReference>
<feature type="domain" description="DOG1" evidence="7">
    <location>
        <begin position="4"/>
        <end position="242"/>
    </location>
</feature>
<dbReference type="GO" id="GO:0006351">
    <property type="term" value="P:DNA-templated transcription"/>
    <property type="evidence" value="ECO:0007669"/>
    <property type="project" value="InterPro"/>
</dbReference>
<name>A0A8S9J3L0_BRACR</name>
<comment type="subcellular location">
    <subcellularLocation>
        <location evidence="1">Cytoplasm</location>
        <location evidence="1">Cytoskeleton</location>
    </subcellularLocation>
</comment>
<evidence type="ECO:0000256" key="2">
    <source>
        <dbReference type="ARBA" id="ARBA00006187"/>
    </source>
</evidence>
<dbReference type="EMBL" id="QGKY02001015">
    <property type="protein sequence ID" value="KAF2576213.1"/>
    <property type="molecule type" value="Genomic_DNA"/>
</dbReference>
<sequence length="717" mass="80765">MSSTIFSSKKPQEWSETIRYKCLPLLHQASSSSLLKEAIDGLVQEIISHFNTLEDSTIDDLLSASECKSMDTTFLLIGDIHPFLLTNLLRIFIHLAQPKPKPKSKKDEEDGEHVSINMLEDHHLAWREPSHELLQKIEKIERRVSMLSDDMVARFKHVQRSILTQVQEDTINEGGAKRKKKLEDEELKKEIQIIFKYAKMLRISVLLSIMEAINDHQRVLFLQGLCQMLLALKDKVCDEDKRDNNALLATFINGLMNVPSYISILGSMSKKEKEITACMFASAVIGSAGSTFVSSSMKSKGLRRTLKDATWASLCFFLGGVVLLGMGLLVKNRWVKMGLSILMTSMVVGVAISSKKKQEKKSLIKSSIRWFIIVAAISINVGFSDIVHRLRASPKLLLLGKLHCSRSCFCLCNQNYGLLPAFLIAAGNDDHGSNNGPEDFDESDLTETKLDQLRARLQDLCKEKDVRLQKVNSYISAIHDLSEAMAFDFSEALSHVHKSLTDSSMADTKSISDDTLAGLAELTESLKNEKLQKLLRVIIGDFVQDLGRTLQDLWNRMETPMDERRRFENISSLLSVQADDALPKGCLGHDIFPEAEDEVKRLKKSSKMEELVLKRRCELEEVCREGHMDVNSDAARQSLVDLIDSAMVSQFVSDRVNLWFKKLSSIECAVTKFCFAGSGDLLHILASIDSQIEKAKEEALTRKEILDKVDKWKHAKK</sequence>
<comment type="similarity">
    <text evidence="2">Belongs to the MAP65/ASE1 family.</text>
</comment>
<protein>
    <recommendedName>
        <fullName evidence="7">DOG1 domain-containing protein</fullName>
    </recommendedName>
</protein>
<evidence type="ECO:0000256" key="6">
    <source>
        <dbReference type="SAM" id="Phobius"/>
    </source>
</evidence>
<comment type="caution">
    <text evidence="8">The sequence shown here is derived from an EMBL/GenBank/DDBJ whole genome shotgun (WGS) entry which is preliminary data.</text>
</comment>
<feature type="transmembrane region" description="Helical" evidence="6">
    <location>
        <begin position="277"/>
        <end position="297"/>
    </location>
</feature>
<dbReference type="Pfam" id="PF03999">
    <property type="entry name" value="MAP65_ASE1"/>
    <property type="match status" value="1"/>
</dbReference>
<dbReference type="PROSITE" id="PS51806">
    <property type="entry name" value="DOG1"/>
    <property type="match status" value="1"/>
</dbReference>
<reference evidence="8" key="1">
    <citation type="submission" date="2019-12" db="EMBL/GenBank/DDBJ databases">
        <title>Genome sequencing and annotation of Brassica cretica.</title>
        <authorList>
            <person name="Studholme D.J."/>
            <person name="Sarris P.F."/>
        </authorList>
    </citation>
    <scope>NUCLEOTIDE SEQUENCE</scope>
    <source>
        <strain evidence="8">PFS-102/07</strain>
        <tissue evidence="8">Leaf</tissue>
    </source>
</reference>
<feature type="transmembrane region" description="Helical" evidence="6">
    <location>
        <begin position="367"/>
        <end position="387"/>
    </location>
</feature>
<dbReference type="InterPro" id="IPR007145">
    <property type="entry name" value="MAP65_Ase1_PRC1"/>
</dbReference>